<keyword evidence="5" id="KW-0460">Magnesium</keyword>
<proteinExistence type="predicted"/>
<keyword evidence="9" id="KW-0233">DNA recombination</keyword>
<dbReference type="OrthoDB" id="117862at2759"/>
<keyword evidence="8" id="KW-0239">DNA-directed DNA polymerase</keyword>
<dbReference type="InterPro" id="IPR039537">
    <property type="entry name" value="Retrotran_Ty1/copia-like"/>
</dbReference>
<keyword evidence="8" id="KW-0808">Transferase</keyword>
<keyword evidence="6" id="KW-0229">DNA integration</keyword>
<keyword evidence="1" id="KW-0540">Nuclease</keyword>
<keyword evidence="8" id="KW-0548">Nucleotidyltransferase</keyword>
<keyword evidence="3" id="KW-0255">Endonuclease</keyword>
<evidence type="ECO:0000256" key="1">
    <source>
        <dbReference type="ARBA" id="ARBA00022722"/>
    </source>
</evidence>
<evidence type="ECO:0000256" key="3">
    <source>
        <dbReference type="ARBA" id="ARBA00022759"/>
    </source>
</evidence>
<evidence type="ECO:0000256" key="2">
    <source>
        <dbReference type="ARBA" id="ARBA00022723"/>
    </source>
</evidence>
<sequence length="390" mass="43435">MPSSLVSPVRQTKPIRGTRDQFAGLSLCGGQGNSDTSGAKPVYQEPPPSPIYSPTTPAESDDDDDHANVNVPSTPQQLQLQPTVPERHVQQVEHATTAVQQGRWQCNRLCRAPRRASGRVLLGPRDHLLRGNRSSTMLGKAHDGLAAMRTPRTQSFKLCSPRTHSLREGQIQNEATGELEDRLLDDVMYLLSAKVNIISLGYLQTTGKFKLTCSPDQQIAWLSKPGTTLTFDMTATIYRMRVKKVTDIMVMAAVKPSMDSKRSMELLHQRFGHMGMSTVKLLASKLDVGIEINMKDLSFFDCVACAAGTAKRMSYARIPVRKSKPLETLMMKICSINEPTVDGATMFLFTIDESTRYKWIYLLKKKSEAEGHIQVTLNRLARRFPGKTEL</sequence>
<evidence type="ECO:0000256" key="9">
    <source>
        <dbReference type="ARBA" id="ARBA00023172"/>
    </source>
</evidence>
<evidence type="ECO:0000256" key="6">
    <source>
        <dbReference type="ARBA" id="ARBA00022908"/>
    </source>
</evidence>
<dbReference type="AlphaFoldDB" id="A0A9W6WYK1"/>
<gene>
    <name evidence="11" type="ORF">Pfra01_000344000</name>
</gene>
<dbReference type="GO" id="GO:0016787">
    <property type="term" value="F:hydrolase activity"/>
    <property type="evidence" value="ECO:0007669"/>
    <property type="project" value="UniProtKB-KW"/>
</dbReference>
<comment type="caution">
    <text evidence="11">The sequence shown here is derived from an EMBL/GenBank/DDBJ whole genome shotgun (WGS) entry which is preliminary data.</text>
</comment>
<evidence type="ECO:0000256" key="5">
    <source>
        <dbReference type="ARBA" id="ARBA00022842"/>
    </source>
</evidence>
<reference evidence="11" key="1">
    <citation type="submission" date="2023-04" db="EMBL/GenBank/DDBJ databases">
        <title>Phytophthora fragariaefolia NBRC 109709.</title>
        <authorList>
            <person name="Ichikawa N."/>
            <person name="Sato H."/>
            <person name="Tonouchi N."/>
        </authorList>
    </citation>
    <scope>NUCLEOTIDE SEQUENCE</scope>
    <source>
        <strain evidence="11">NBRC 109709</strain>
    </source>
</reference>
<organism evidence="11 12">
    <name type="scientific">Phytophthora fragariaefolia</name>
    <dbReference type="NCBI Taxonomy" id="1490495"/>
    <lineage>
        <taxon>Eukaryota</taxon>
        <taxon>Sar</taxon>
        <taxon>Stramenopiles</taxon>
        <taxon>Oomycota</taxon>
        <taxon>Peronosporomycetes</taxon>
        <taxon>Peronosporales</taxon>
        <taxon>Peronosporaceae</taxon>
        <taxon>Phytophthora</taxon>
    </lineage>
</organism>
<evidence type="ECO:0000256" key="8">
    <source>
        <dbReference type="ARBA" id="ARBA00022932"/>
    </source>
</evidence>
<dbReference type="GO" id="GO:0004519">
    <property type="term" value="F:endonuclease activity"/>
    <property type="evidence" value="ECO:0007669"/>
    <property type="project" value="UniProtKB-KW"/>
</dbReference>
<evidence type="ECO:0000256" key="4">
    <source>
        <dbReference type="ARBA" id="ARBA00022801"/>
    </source>
</evidence>
<dbReference type="GO" id="GO:0046872">
    <property type="term" value="F:metal ion binding"/>
    <property type="evidence" value="ECO:0007669"/>
    <property type="project" value="UniProtKB-KW"/>
</dbReference>
<dbReference type="PANTHER" id="PTHR42648:SF11">
    <property type="entry name" value="TRANSPOSON TY4-P GAG-POL POLYPROTEIN"/>
    <property type="match status" value="1"/>
</dbReference>
<protein>
    <submittedName>
        <fullName evidence="11">Unnamed protein product</fullName>
    </submittedName>
</protein>
<evidence type="ECO:0000313" key="12">
    <source>
        <dbReference type="Proteomes" id="UP001165121"/>
    </source>
</evidence>
<name>A0A9W6WYK1_9STRA</name>
<accession>A0A9W6WYK1</accession>
<evidence type="ECO:0000313" key="11">
    <source>
        <dbReference type="EMBL" id="GMF22805.1"/>
    </source>
</evidence>
<dbReference type="GO" id="GO:0003887">
    <property type="term" value="F:DNA-directed DNA polymerase activity"/>
    <property type="evidence" value="ECO:0007669"/>
    <property type="project" value="UniProtKB-KW"/>
</dbReference>
<dbReference type="GO" id="GO:0003964">
    <property type="term" value="F:RNA-directed DNA polymerase activity"/>
    <property type="evidence" value="ECO:0007669"/>
    <property type="project" value="UniProtKB-KW"/>
</dbReference>
<dbReference type="PANTHER" id="PTHR42648">
    <property type="entry name" value="TRANSPOSASE, PUTATIVE-RELATED"/>
    <property type="match status" value="1"/>
</dbReference>
<feature type="region of interest" description="Disordered" evidence="10">
    <location>
        <begin position="1"/>
        <end position="82"/>
    </location>
</feature>
<keyword evidence="4" id="KW-0378">Hydrolase</keyword>
<evidence type="ECO:0000256" key="10">
    <source>
        <dbReference type="SAM" id="MobiDB-lite"/>
    </source>
</evidence>
<dbReference type="GO" id="GO:0015074">
    <property type="term" value="P:DNA integration"/>
    <property type="evidence" value="ECO:0007669"/>
    <property type="project" value="UniProtKB-KW"/>
</dbReference>
<dbReference type="EMBL" id="BSXT01000263">
    <property type="protein sequence ID" value="GMF22805.1"/>
    <property type="molecule type" value="Genomic_DNA"/>
</dbReference>
<dbReference type="GO" id="GO:0006310">
    <property type="term" value="P:DNA recombination"/>
    <property type="evidence" value="ECO:0007669"/>
    <property type="project" value="UniProtKB-KW"/>
</dbReference>
<keyword evidence="7" id="KW-0695">RNA-directed DNA polymerase</keyword>
<keyword evidence="2" id="KW-0479">Metal-binding</keyword>
<keyword evidence="12" id="KW-1185">Reference proteome</keyword>
<feature type="compositionally biased region" description="Low complexity" evidence="10">
    <location>
        <begin position="71"/>
        <end position="82"/>
    </location>
</feature>
<evidence type="ECO:0000256" key="7">
    <source>
        <dbReference type="ARBA" id="ARBA00022918"/>
    </source>
</evidence>
<dbReference type="Proteomes" id="UP001165121">
    <property type="component" value="Unassembled WGS sequence"/>
</dbReference>
<feature type="compositionally biased region" description="Polar residues" evidence="10">
    <location>
        <begin position="1"/>
        <end position="10"/>
    </location>
</feature>